<name>M5CFL9_THACB</name>
<comment type="caution">
    <text evidence="2">The sequence shown here is derived from an EMBL/GenBank/DDBJ whole genome shotgun (WGS) entry which is preliminary data.</text>
</comment>
<dbReference type="Proteomes" id="UP000012065">
    <property type="component" value="Unassembled WGS sequence"/>
</dbReference>
<dbReference type="HOGENOM" id="CLU_2147585_0_0_1"/>
<feature type="compositionally biased region" description="Basic and acidic residues" evidence="1">
    <location>
        <begin position="1"/>
        <end position="19"/>
    </location>
</feature>
<protein>
    <submittedName>
        <fullName evidence="2">Uncharacterized protein</fullName>
    </submittedName>
</protein>
<reference evidence="2 3" key="1">
    <citation type="journal article" date="2013" name="J. Biotechnol.">
        <title>Establishment and interpretation of the genome sequence of the phytopathogenic fungus Rhizoctonia solani AG1-IB isolate 7/3/14.</title>
        <authorList>
            <person name="Wibberg D.W."/>
            <person name="Jelonek L.J."/>
            <person name="Rupp O.R."/>
            <person name="Hennig M.H."/>
            <person name="Eikmeyer F.E."/>
            <person name="Goesmann A.G."/>
            <person name="Hartmann A.H."/>
            <person name="Borriss R.B."/>
            <person name="Grosch R.G."/>
            <person name="Puehler A.P."/>
            <person name="Schlueter A.S."/>
        </authorList>
    </citation>
    <scope>NUCLEOTIDE SEQUENCE [LARGE SCALE GENOMIC DNA]</scope>
    <source>
        <strain evidence="3">AG1-IB / isolate 7/3/14</strain>
    </source>
</reference>
<feature type="region of interest" description="Disordered" evidence="1">
    <location>
        <begin position="1"/>
        <end position="83"/>
    </location>
</feature>
<sequence length="112" mass="12608">MPESEPEHESGEAEPKDGKEEEETAPVKPKKSISPLEEEEALEEEEDPEDDEEGPEELTEATPPPRGRKRLPPIKEKETGQSQIKVSEIKNIDSRLKSLVAIQTDHFIPIRS</sequence>
<feature type="compositionally biased region" description="Acidic residues" evidence="1">
    <location>
        <begin position="36"/>
        <end position="59"/>
    </location>
</feature>
<evidence type="ECO:0000313" key="3">
    <source>
        <dbReference type="Proteomes" id="UP000012065"/>
    </source>
</evidence>
<proteinExistence type="predicted"/>
<organism evidence="2 3">
    <name type="scientific">Thanatephorus cucumeris (strain AG1-IB / isolate 7/3/14)</name>
    <name type="common">Lettuce bottom rot fungus</name>
    <name type="synonym">Rhizoctonia solani</name>
    <dbReference type="NCBI Taxonomy" id="1108050"/>
    <lineage>
        <taxon>Eukaryota</taxon>
        <taxon>Fungi</taxon>
        <taxon>Dikarya</taxon>
        <taxon>Basidiomycota</taxon>
        <taxon>Agaricomycotina</taxon>
        <taxon>Agaricomycetes</taxon>
        <taxon>Cantharellales</taxon>
        <taxon>Ceratobasidiaceae</taxon>
        <taxon>Rhizoctonia</taxon>
        <taxon>Rhizoctonia solani AG-1</taxon>
    </lineage>
</organism>
<gene>
    <name evidence="2" type="ORF">BN14_12349</name>
</gene>
<accession>M5CFL9</accession>
<evidence type="ECO:0000256" key="1">
    <source>
        <dbReference type="SAM" id="MobiDB-lite"/>
    </source>
</evidence>
<dbReference type="EMBL" id="CAOJ01018843">
    <property type="protein sequence ID" value="CCO38184.1"/>
    <property type="molecule type" value="Genomic_DNA"/>
</dbReference>
<dbReference type="AlphaFoldDB" id="M5CFL9"/>
<evidence type="ECO:0000313" key="2">
    <source>
        <dbReference type="EMBL" id="CCO38184.1"/>
    </source>
</evidence>